<dbReference type="InterPro" id="IPR029021">
    <property type="entry name" value="Prot-tyrosine_phosphatase-like"/>
</dbReference>
<dbReference type="PANTHER" id="PTHR31126">
    <property type="entry name" value="TYROSINE-PROTEIN PHOSPHATASE"/>
    <property type="match status" value="1"/>
</dbReference>
<proteinExistence type="inferred from homology"/>
<feature type="domain" description="Tyrosine specific protein phosphatases" evidence="2">
    <location>
        <begin position="131"/>
        <end position="164"/>
    </location>
</feature>
<dbReference type="RefSeq" id="WP_135366920.1">
    <property type="nucleotide sequence ID" value="NZ_RKLX01000001.1"/>
</dbReference>
<dbReference type="InterPro" id="IPR016130">
    <property type="entry name" value="Tyr_Pase_AS"/>
</dbReference>
<dbReference type="Gene3D" id="3.90.190.10">
    <property type="entry name" value="Protein tyrosine phosphatase superfamily"/>
    <property type="match status" value="1"/>
</dbReference>
<reference evidence="3 4" key="1">
    <citation type="submission" date="2018-10" db="EMBL/GenBank/DDBJ databases">
        <title>Lactobacillus sp. R7 and Lactobacillus sp. R19 isolated from fermented mustard green product of Taiwan.</title>
        <authorList>
            <person name="Lin S.-T."/>
        </authorList>
    </citation>
    <scope>NUCLEOTIDE SEQUENCE [LARGE SCALE GENOMIC DNA]</scope>
    <source>
        <strain evidence="3 4">BCRC 81129</strain>
    </source>
</reference>
<gene>
    <name evidence="3" type="ORF">EGT51_00950</name>
</gene>
<dbReference type="OrthoDB" id="1188001at2"/>
<name>A0A4Z0JCX2_9LACO</name>
<evidence type="ECO:0000259" key="2">
    <source>
        <dbReference type="PROSITE" id="PS50056"/>
    </source>
</evidence>
<protein>
    <submittedName>
        <fullName evidence="3">Tyrosine-protein phosphatase</fullName>
    </submittedName>
</protein>
<dbReference type="InterPro" id="IPR026893">
    <property type="entry name" value="Tyr/Ser_Pase_IphP-type"/>
</dbReference>
<evidence type="ECO:0000313" key="3">
    <source>
        <dbReference type="EMBL" id="TGD20350.1"/>
    </source>
</evidence>
<dbReference type="Pfam" id="PF13350">
    <property type="entry name" value="Y_phosphatase3"/>
    <property type="match status" value="1"/>
</dbReference>
<dbReference type="PANTHER" id="PTHR31126:SF1">
    <property type="entry name" value="TYROSINE SPECIFIC PROTEIN PHOSPHATASES DOMAIN-CONTAINING PROTEIN"/>
    <property type="match status" value="1"/>
</dbReference>
<sequence length="258" mass="29795">MVKEIRLKHGFNCRDLGGYNALGGASIKYGKLVRSGYLTELNAVDQKELYDYGIRTVIDLRSPREVTLYPDQLDCRIVYLKIPLSRQNLTDGETKFSELKGPLAERLTGFRQMMKGYQKLICSGEAQHAYRQFFDALLDSPAGGVLFHCSTGKDRTGIITILLLKLLDIPINVIKQDYLLSNYFLSRRINERLVEARMINTQDAFLQSIFDVSSVREDYFNQVLMQIKQDYGGFDHYFHNQLNLHDEEVQLFKDRFLA</sequence>
<dbReference type="SUPFAM" id="SSF52799">
    <property type="entry name" value="(Phosphotyrosine protein) phosphatases II"/>
    <property type="match status" value="1"/>
</dbReference>
<comment type="similarity">
    <text evidence="1">Belongs to the protein-tyrosine phosphatase family.</text>
</comment>
<dbReference type="EMBL" id="RKLX01000001">
    <property type="protein sequence ID" value="TGD20350.1"/>
    <property type="molecule type" value="Genomic_DNA"/>
</dbReference>
<dbReference type="AlphaFoldDB" id="A0A4Z0JCX2"/>
<accession>A0A4Z0JCX2</accession>
<dbReference type="PROSITE" id="PS50056">
    <property type="entry name" value="TYR_PHOSPHATASE_2"/>
    <property type="match status" value="1"/>
</dbReference>
<dbReference type="Proteomes" id="UP000297348">
    <property type="component" value="Unassembled WGS sequence"/>
</dbReference>
<keyword evidence="4" id="KW-1185">Reference proteome</keyword>
<evidence type="ECO:0000313" key="4">
    <source>
        <dbReference type="Proteomes" id="UP000297348"/>
    </source>
</evidence>
<evidence type="ECO:0000256" key="1">
    <source>
        <dbReference type="ARBA" id="ARBA00009580"/>
    </source>
</evidence>
<organism evidence="3 4">
    <name type="scientific">Levilactobacillus suantsaiihabitans</name>
    <dbReference type="NCBI Taxonomy" id="2487722"/>
    <lineage>
        <taxon>Bacteria</taxon>
        <taxon>Bacillati</taxon>
        <taxon>Bacillota</taxon>
        <taxon>Bacilli</taxon>
        <taxon>Lactobacillales</taxon>
        <taxon>Lactobacillaceae</taxon>
        <taxon>Levilactobacillus</taxon>
    </lineage>
</organism>
<comment type="caution">
    <text evidence="3">The sequence shown here is derived from an EMBL/GenBank/DDBJ whole genome shotgun (WGS) entry which is preliminary data.</text>
</comment>
<dbReference type="GO" id="GO:0004721">
    <property type="term" value="F:phosphoprotein phosphatase activity"/>
    <property type="evidence" value="ECO:0007669"/>
    <property type="project" value="InterPro"/>
</dbReference>
<dbReference type="InterPro" id="IPR000387">
    <property type="entry name" value="Tyr_Pase_dom"/>
</dbReference>
<dbReference type="PROSITE" id="PS00383">
    <property type="entry name" value="TYR_PHOSPHATASE_1"/>
    <property type="match status" value="1"/>
</dbReference>